<evidence type="ECO:0000259" key="3">
    <source>
        <dbReference type="Pfam" id="PF12849"/>
    </source>
</evidence>
<keyword evidence="5" id="KW-1185">Reference proteome</keyword>
<dbReference type="RefSeq" id="WP_218315806.1">
    <property type="nucleotide sequence ID" value="NZ_JAGSPB010000001.1"/>
</dbReference>
<feature type="domain" description="PBP" evidence="3">
    <location>
        <begin position="28"/>
        <end position="305"/>
    </location>
</feature>
<accession>A0ABS6SK36</accession>
<dbReference type="InterPro" id="IPR024370">
    <property type="entry name" value="PBP_domain"/>
</dbReference>
<evidence type="ECO:0000313" key="5">
    <source>
        <dbReference type="Proteomes" id="UP000699975"/>
    </source>
</evidence>
<dbReference type="EMBL" id="JAGSPB010000001">
    <property type="protein sequence ID" value="MBV7265332.1"/>
    <property type="molecule type" value="Genomic_DNA"/>
</dbReference>
<evidence type="ECO:0000256" key="2">
    <source>
        <dbReference type="SAM" id="SignalP"/>
    </source>
</evidence>
<dbReference type="PANTHER" id="PTHR30570">
    <property type="entry name" value="PERIPLASMIC PHOSPHATE BINDING COMPONENT OF PHOSPHATE ABC TRANSPORTER"/>
    <property type="match status" value="1"/>
</dbReference>
<dbReference type="InterPro" id="IPR050811">
    <property type="entry name" value="Phosphate_ABC_transporter"/>
</dbReference>
<evidence type="ECO:0000313" key="4">
    <source>
        <dbReference type="EMBL" id="MBV7265332.1"/>
    </source>
</evidence>
<feature type="signal peptide" evidence="2">
    <location>
        <begin position="1"/>
        <end position="21"/>
    </location>
</feature>
<comment type="caution">
    <text evidence="4">The sequence shown here is derived from an EMBL/GenBank/DDBJ whole genome shotgun (WGS) entry which is preliminary data.</text>
</comment>
<protein>
    <submittedName>
        <fullName evidence="4">Substrate-binding domain-containing protein</fullName>
    </submittedName>
</protein>
<dbReference type="Pfam" id="PF12849">
    <property type="entry name" value="PBP_like_2"/>
    <property type="match status" value="1"/>
</dbReference>
<sequence>MTTTRAFILGCLGAAAFTVSACDGGGGGSRDSIRAVGSSTVYPFAKQVAESYARSNPDNKSPLIESTGTGGGIQLFCSKVGADSPDMANASRRMKLSEFERCLANGVEEVIELQVGLDGIAFASAAGGIELNLSPRIVYEALAANPYGEEQTAQNWSDVDPSLPDVPILVYGPPSTSGTRDALKELVLEAGCDSNPQMKALKEQDEDRHQQICTEVRSDGSYVDQGEQDNLIVQKIESNPRAVGVFGFSYLDENSDKVQGLPMNGVDPTYENIANFDYPGARPLYVYVKKAHMRAIPGLDAFLQEWVKSWSVDGPLARIGMVASPPEKMAENERKVNELIVMTRADLTGEAADAGQAVTES</sequence>
<dbReference type="PANTHER" id="PTHR30570:SF1">
    <property type="entry name" value="PHOSPHATE-BINDING PROTEIN PSTS"/>
    <property type="match status" value="1"/>
</dbReference>
<dbReference type="Proteomes" id="UP000699975">
    <property type="component" value="Unassembled WGS sequence"/>
</dbReference>
<feature type="chain" id="PRO_5047448678" evidence="2">
    <location>
        <begin position="22"/>
        <end position="361"/>
    </location>
</feature>
<evidence type="ECO:0000256" key="1">
    <source>
        <dbReference type="ARBA" id="ARBA00022729"/>
    </source>
</evidence>
<reference evidence="4 5" key="1">
    <citation type="submission" date="2021-04" db="EMBL/GenBank/DDBJ databases">
        <authorList>
            <person name="Pira H."/>
            <person name="Risdian C."/>
            <person name="Wink J."/>
        </authorList>
    </citation>
    <scope>NUCLEOTIDE SEQUENCE [LARGE SCALE GENOMIC DNA]</scope>
    <source>
        <strain evidence="4 5">WH131</strain>
    </source>
</reference>
<gene>
    <name evidence="4" type="ORF">KCG45_04015</name>
</gene>
<dbReference type="PROSITE" id="PS51257">
    <property type="entry name" value="PROKAR_LIPOPROTEIN"/>
    <property type="match status" value="1"/>
</dbReference>
<proteinExistence type="predicted"/>
<keyword evidence="1 2" id="KW-0732">Signal</keyword>
<name>A0ABS6SK36_9SPHN</name>
<organism evidence="4 5">
    <name type="scientific">Erythrobacter ani</name>
    <dbReference type="NCBI Taxonomy" id="2827235"/>
    <lineage>
        <taxon>Bacteria</taxon>
        <taxon>Pseudomonadati</taxon>
        <taxon>Pseudomonadota</taxon>
        <taxon>Alphaproteobacteria</taxon>
        <taxon>Sphingomonadales</taxon>
        <taxon>Erythrobacteraceae</taxon>
        <taxon>Erythrobacter/Porphyrobacter group</taxon>
        <taxon>Erythrobacter</taxon>
    </lineage>
</organism>